<reference evidence="1 2" key="1">
    <citation type="submission" date="2015-01" db="EMBL/GenBank/DDBJ databases">
        <title>Evolution of Trichinella species and genotypes.</title>
        <authorList>
            <person name="Korhonen P.K."/>
            <person name="Edoardo P."/>
            <person name="Giuseppe L.R."/>
            <person name="Gasser R.B."/>
        </authorList>
    </citation>
    <scope>NUCLEOTIDE SEQUENCE [LARGE SCALE GENOMIC DNA]</scope>
    <source>
        <strain evidence="1">ISS3</strain>
    </source>
</reference>
<comment type="caution">
    <text evidence="1">The sequence shown here is derived from an EMBL/GenBank/DDBJ whole genome shotgun (WGS) entry which is preliminary data.</text>
</comment>
<gene>
    <name evidence="1" type="ORF">T01_5774</name>
</gene>
<dbReference type="AlphaFoldDB" id="A0A0V1AP20"/>
<sequence length="87" mass="9520">MFNLNAPYTTLLKFTLSYATHYNQHLNIVVASYNLSFSIFSGVTGIFFKYQTHLVDGGGDGDGDRHFQCIVELVTNLSTLVVPTGGA</sequence>
<accession>A0A0V1AP20</accession>
<dbReference type="InParanoid" id="A0A0V1AP20"/>
<protein>
    <submittedName>
        <fullName evidence="1">Uncharacterized protein</fullName>
    </submittedName>
</protein>
<keyword evidence="2" id="KW-1185">Reference proteome</keyword>
<dbReference type="EMBL" id="JYDH01000446">
    <property type="protein sequence ID" value="KRY26398.1"/>
    <property type="molecule type" value="Genomic_DNA"/>
</dbReference>
<organism evidence="1 2">
    <name type="scientific">Trichinella spiralis</name>
    <name type="common">Trichina worm</name>
    <dbReference type="NCBI Taxonomy" id="6334"/>
    <lineage>
        <taxon>Eukaryota</taxon>
        <taxon>Metazoa</taxon>
        <taxon>Ecdysozoa</taxon>
        <taxon>Nematoda</taxon>
        <taxon>Enoplea</taxon>
        <taxon>Dorylaimia</taxon>
        <taxon>Trichinellida</taxon>
        <taxon>Trichinellidae</taxon>
        <taxon>Trichinella</taxon>
    </lineage>
</organism>
<dbReference type="Proteomes" id="UP000054776">
    <property type="component" value="Unassembled WGS sequence"/>
</dbReference>
<dbReference type="STRING" id="6334.A0A0V1AP20"/>
<evidence type="ECO:0000313" key="1">
    <source>
        <dbReference type="EMBL" id="KRY26398.1"/>
    </source>
</evidence>
<proteinExistence type="predicted"/>
<name>A0A0V1AP20_TRISP</name>
<evidence type="ECO:0000313" key="2">
    <source>
        <dbReference type="Proteomes" id="UP000054776"/>
    </source>
</evidence>